<proteinExistence type="inferred from homology"/>
<dbReference type="PANTHER" id="PTHR42058">
    <property type="entry name" value="G_PROTEIN_RECEP_F2_4 DOMAIN-CONTAINING PROTEIN"/>
    <property type="match status" value="1"/>
</dbReference>
<evidence type="ECO:0000256" key="1">
    <source>
        <dbReference type="ARBA" id="ARBA00004141"/>
    </source>
</evidence>
<evidence type="ECO:0000256" key="8">
    <source>
        <dbReference type="SAM" id="Phobius"/>
    </source>
</evidence>
<protein>
    <recommendedName>
        <fullName evidence="10">G-protein coupled receptors family 2 profile 2 domain-containing protein</fullName>
    </recommendedName>
</protein>
<dbReference type="GO" id="GO:0007166">
    <property type="term" value="P:cell surface receptor signaling pathway"/>
    <property type="evidence" value="ECO:0007669"/>
    <property type="project" value="InterPro"/>
</dbReference>
<keyword evidence="9" id="KW-0732">Signal</keyword>
<dbReference type="GeneID" id="27685211"/>
<keyword evidence="6" id="KW-0675">Receptor</keyword>
<evidence type="ECO:0000256" key="6">
    <source>
        <dbReference type="ARBA" id="ARBA00023170"/>
    </source>
</evidence>
<feature type="compositionally biased region" description="Polar residues" evidence="7">
    <location>
        <begin position="566"/>
        <end position="591"/>
    </location>
</feature>
<evidence type="ECO:0000256" key="5">
    <source>
        <dbReference type="ARBA" id="ARBA00023136"/>
    </source>
</evidence>
<evidence type="ECO:0000259" key="10">
    <source>
        <dbReference type="PROSITE" id="PS50261"/>
    </source>
</evidence>
<dbReference type="Gene3D" id="1.20.1070.10">
    <property type="entry name" value="Rhodopsin 7-helix transmembrane proteins"/>
    <property type="match status" value="1"/>
</dbReference>
<dbReference type="OrthoDB" id="26203at2759"/>
<evidence type="ECO:0000313" key="11">
    <source>
        <dbReference type="EMBL" id="KND04119.1"/>
    </source>
</evidence>
<name>A0A0L0HTC9_SPIPD</name>
<feature type="region of interest" description="Disordered" evidence="7">
    <location>
        <begin position="475"/>
        <end position="528"/>
    </location>
</feature>
<feature type="chain" id="PRO_5005540172" description="G-protein coupled receptors family 2 profile 2 domain-containing protein" evidence="9">
    <location>
        <begin position="20"/>
        <end position="635"/>
    </location>
</feature>
<evidence type="ECO:0000313" key="12">
    <source>
        <dbReference type="Proteomes" id="UP000053201"/>
    </source>
</evidence>
<feature type="compositionally biased region" description="Low complexity" evidence="7">
    <location>
        <begin position="554"/>
        <end position="565"/>
    </location>
</feature>
<keyword evidence="4 8" id="KW-1133">Transmembrane helix</keyword>
<dbReference type="STRING" id="645134.A0A0L0HTC9"/>
<feature type="transmembrane region" description="Helical" evidence="8">
    <location>
        <begin position="197"/>
        <end position="217"/>
    </location>
</feature>
<evidence type="ECO:0000256" key="3">
    <source>
        <dbReference type="ARBA" id="ARBA00022692"/>
    </source>
</evidence>
<comment type="similarity">
    <text evidence="2">Belongs to the G-protein coupled receptor Fz/Smo family.</text>
</comment>
<comment type="subcellular location">
    <subcellularLocation>
        <location evidence="1">Membrane</location>
        <topology evidence="1">Multi-pass membrane protein</topology>
    </subcellularLocation>
</comment>
<reference evidence="11 12" key="1">
    <citation type="submission" date="2009-08" db="EMBL/GenBank/DDBJ databases">
        <title>The Genome Sequence of Spizellomyces punctatus strain DAOM BR117.</title>
        <authorList>
            <consortium name="The Broad Institute Genome Sequencing Platform"/>
            <person name="Russ C."/>
            <person name="Cuomo C."/>
            <person name="Shea T."/>
            <person name="Young S.K."/>
            <person name="Zeng Q."/>
            <person name="Koehrsen M."/>
            <person name="Haas B."/>
            <person name="Borodovsky M."/>
            <person name="Guigo R."/>
            <person name="Alvarado L."/>
            <person name="Berlin A."/>
            <person name="Bochicchio J."/>
            <person name="Borenstein D."/>
            <person name="Chapman S."/>
            <person name="Chen Z."/>
            <person name="Engels R."/>
            <person name="Freedman E."/>
            <person name="Gellesch M."/>
            <person name="Goldberg J."/>
            <person name="Griggs A."/>
            <person name="Gujja S."/>
            <person name="Heiman D."/>
            <person name="Hepburn T."/>
            <person name="Howarth C."/>
            <person name="Jen D."/>
            <person name="Larson L."/>
            <person name="Lewis B."/>
            <person name="Mehta T."/>
            <person name="Park D."/>
            <person name="Pearson M."/>
            <person name="Roberts A."/>
            <person name="Saif S."/>
            <person name="Shenoy N."/>
            <person name="Sisk P."/>
            <person name="Stolte C."/>
            <person name="Sykes S."/>
            <person name="Thomson T."/>
            <person name="Walk T."/>
            <person name="White J."/>
            <person name="Yandava C."/>
            <person name="Burger G."/>
            <person name="Gray M.W."/>
            <person name="Holland P.W.H."/>
            <person name="King N."/>
            <person name="Lang F.B.F."/>
            <person name="Roger A.J."/>
            <person name="Ruiz-Trillo I."/>
            <person name="Lander E."/>
            <person name="Nusbaum C."/>
        </authorList>
    </citation>
    <scope>NUCLEOTIDE SEQUENCE [LARGE SCALE GENOMIC DNA]</scope>
    <source>
        <strain evidence="11 12">DAOM BR117</strain>
    </source>
</reference>
<feature type="compositionally biased region" description="Basic and acidic residues" evidence="7">
    <location>
        <begin position="475"/>
        <end position="498"/>
    </location>
</feature>
<evidence type="ECO:0000256" key="2">
    <source>
        <dbReference type="ARBA" id="ARBA00008077"/>
    </source>
</evidence>
<dbReference type="VEuPathDB" id="FungiDB:SPPG_01558"/>
<feature type="transmembrane region" description="Helical" evidence="8">
    <location>
        <begin position="357"/>
        <end position="375"/>
    </location>
</feature>
<dbReference type="eggNOG" id="ENOG502RY0W">
    <property type="taxonomic scope" value="Eukaryota"/>
</dbReference>
<feature type="transmembrane region" description="Helical" evidence="8">
    <location>
        <begin position="442"/>
        <end position="461"/>
    </location>
</feature>
<dbReference type="GO" id="GO:0004888">
    <property type="term" value="F:transmembrane signaling receptor activity"/>
    <property type="evidence" value="ECO:0007669"/>
    <property type="project" value="InterPro"/>
</dbReference>
<evidence type="ECO:0000256" key="4">
    <source>
        <dbReference type="ARBA" id="ARBA00022989"/>
    </source>
</evidence>
<sequence length="635" mass="68684">MRAFLPFVLVCLTFGTVHGQANNDTQTTAQPCAVPLVPIPPSFTPSFMSACHPTLRCCLPCPATDYLYPPNVIIDNQRTMGILRIISGTAAFLVSVSYLVLPGKREHPRVFVLYISFLLAIWHWIGMSYFFGDKGHNVFCAKDGVTRATLDNNAFCAIQGLTMIWASIALTCWGLVVVLNLHLQLVWSNAVLERLKWAPHLFSWAIPTIVAACAIISPAVQYGGGGLCFVQTYKGRWIFFVPTGILCTSIFLIHTATTVWLCRKARCCGRRKRKPLLKEIEGGLGSIPRDAANSTLLDLDRNLTGIPSTPPKAAILKRTSRATFTGVSKSSDSLLQSVGSLTRKVSVKLSGVGTVQIRLIGVGMIVVVIATVYGLSCSLDKTQISGFFKAKNAEQTPAEDLVACMQTALTQQPPLSSSQVFDICKALIKLKRGVVFPSPERWIATEVILSLPGLCLLVMLANSLGRDWRNWWSTKRDAGGGTRGDKDALELRPYKWERSPSPTSTRSTKGLLPQSVSPPLAKSQLSTSFPTQYSESLSDLSSSESTSLPHITIPAAAKTPATPNTFTSLVPETPSTAIGESTSQGTFSTSSVGTPVLVPSSSSIPVAPGFERVAHEPTISHPSEQEVYGPTFSPW</sequence>
<feature type="domain" description="G-protein coupled receptors family 2 profile 2" evidence="10">
    <location>
        <begin position="152"/>
        <end position="242"/>
    </location>
</feature>
<gene>
    <name evidence="11" type="ORF">SPPG_01558</name>
</gene>
<keyword evidence="5 8" id="KW-0472">Membrane</keyword>
<feature type="transmembrane region" description="Helical" evidence="8">
    <location>
        <begin position="81"/>
        <end position="101"/>
    </location>
</feature>
<feature type="compositionally biased region" description="Low complexity" evidence="7">
    <location>
        <begin position="499"/>
        <end position="508"/>
    </location>
</feature>
<dbReference type="EMBL" id="KQ257451">
    <property type="protein sequence ID" value="KND04119.1"/>
    <property type="molecule type" value="Genomic_DNA"/>
</dbReference>
<dbReference type="AlphaFoldDB" id="A0A0L0HTC9"/>
<dbReference type="InterPro" id="IPR000539">
    <property type="entry name" value="Frizzled/Smoothened_7TM"/>
</dbReference>
<keyword evidence="12" id="KW-1185">Reference proteome</keyword>
<feature type="transmembrane region" description="Helical" evidence="8">
    <location>
        <begin position="237"/>
        <end position="262"/>
    </location>
</feature>
<dbReference type="RefSeq" id="XP_016612158.1">
    <property type="nucleotide sequence ID" value="XM_016749873.1"/>
</dbReference>
<feature type="signal peptide" evidence="9">
    <location>
        <begin position="1"/>
        <end position="19"/>
    </location>
</feature>
<keyword evidence="3 8" id="KW-0812">Transmembrane</keyword>
<dbReference type="GO" id="GO:0016020">
    <property type="term" value="C:membrane"/>
    <property type="evidence" value="ECO:0007669"/>
    <property type="project" value="UniProtKB-SubCell"/>
</dbReference>
<evidence type="ECO:0000256" key="7">
    <source>
        <dbReference type="SAM" id="MobiDB-lite"/>
    </source>
</evidence>
<organism evidence="11 12">
    <name type="scientific">Spizellomyces punctatus (strain DAOM BR117)</name>
    <dbReference type="NCBI Taxonomy" id="645134"/>
    <lineage>
        <taxon>Eukaryota</taxon>
        <taxon>Fungi</taxon>
        <taxon>Fungi incertae sedis</taxon>
        <taxon>Chytridiomycota</taxon>
        <taxon>Chytridiomycota incertae sedis</taxon>
        <taxon>Chytridiomycetes</taxon>
        <taxon>Spizellomycetales</taxon>
        <taxon>Spizellomycetaceae</taxon>
        <taxon>Spizellomyces</taxon>
    </lineage>
</organism>
<dbReference type="InterPro" id="IPR017981">
    <property type="entry name" value="GPCR_2-like_7TM"/>
</dbReference>
<evidence type="ECO:0000256" key="9">
    <source>
        <dbReference type="SAM" id="SignalP"/>
    </source>
</evidence>
<dbReference type="InterPro" id="IPR053247">
    <property type="entry name" value="GPCR_GPR1/git3-like"/>
</dbReference>
<accession>A0A0L0HTC9</accession>
<feature type="transmembrane region" description="Helical" evidence="8">
    <location>
        <begin position="163"/>
        <end position="185"/>
    </location>
</feature>
<dbReference type="Pfam" id="PF01534">
    <property type="entry name" value="Frizzled"/>
    <property type="match status" value="1"/>
</dbReference>
<dbReference type="InParanoid" id="A0A0L0HTC9"/>
<dbReference type="Proteomes" id="UP000053201">
    <property type="component" value="Unassembled WGS sequence"/>
</dbReference>
<dbReference type="PROSITE" id="PS50261">
    <property type="entry name" value="G_PROTEIN_RECEP_F2_4"/>
    <property type="match status" value="1"/>
</dbReference>
<feature type="transmembrane region" description="Helical" evidence="8">
    <location>
        <begin position="110"/>
        <end position="131"/>
    </location>
</feature>
<feature type="region of interest" description="Disordered" evidence="7">
    <location>
        <begin position="554"/>
        <end position="591"/>
    </location>
</feature>
<feature type="region of interest" description="Disordered" evidence="7">
    <location>
        <begin position="616"/>
        <end position="635"/>
    </location>
</feature>
<dbReference type="PANTHER" id="PTHR42058:SF1">
    <property type="entry name" value="G-PROTEIN COUPLED RECEPTORS FAMILY 2 PROFILE 2 DOMAIN-CONTAINING PROTEIN"/>
    <property type="match status" value="1"/>
</dbReference>